<keyword evidence="2" id="KW-1185">Reference proteome</keyword>
<dbReference type="Proteomes" id="UP001602119">
    <property type="component" value="Unassembled WGS sequence"/>
</dbReference>
<evidence type="ECO:0000313" key="2">
    <source>
        <dbReference type="Proteomes" id="UP001602119"/>
    </source>
</evidence>
<protein>
    <submittedName>
        <fullName evidence="1">Uncharacterized protein</fullName>
    </submittedName>
</protein>
<name>A0ABW6UXR8_MICFU</name>
<accession>A0ABW6UXR8</accession>
<comment type="caution">
    <text evidence="1">The sequence shown here is derived from an EMBL/GenBank/DDBJ whole genome shotgun (WGS) entry which is preliminary data.</text>
</comment>
<sequence>MHEALLQQQYDLLYLPVLRIDALGGLEFRHNLGGVTKGVR</sequence>
<gene>
    <name evidence="1" type="ORF">ACFY05_01430</name>
</gene>
<dbReference type="EMBL" id="JBIAXI010000001">
    <property type="protein sequence ID" value="MFF4771501.1"/>
    <property type="molecule type" value="Genomic_DNA"/>
</dbReference>
<dbReference type="RefSeq" id="WP_387340119.1">
    <property type="nucleotide sequence ID" value="NZ_JBIAXI010000001.1"/>
</dbReference>
<proteinExistence type="predicted"/>
<evidence type="ECO:0000313" key="1">
    <source>
        <dbReference type="EMBL" id="MFF4771501.1"/>
    </source>
</evidence>
<reference evidence="1 2" key="1">
    <citation type="submission" date="2024-10" db="EMBL/GenBank/DDBJ databases">
        <title>The Natural Products Discovery Center: Release of the First 8490 Sequenced Strains for Exploring Actinobacteria Biosynthetic Diversity.</title>
        <authorList>
            <person name="Kalkreuter E."/>
            <person name="Kautsar S.A."/>
            <person name="Yang D."/>
            <person name="Bader C.D."/>
            <person name="Teijaro C.N."/>
            <person name="Fluegel L."/>
            <person name="Davis C.M."/>
            <person name="Simpson J.R."/>
            <person name="Lauterbach L."/>
            <person name="Steele A.D."/>
            <person name="Gui C."/>
            <person name="Meng S."/>
            <person name="Li G."/>
            <person name="Viehrig K."/>
            <person name="Ye F."/>
            <person name="Su P."/>
            <person name="Kiefer A.F."/>
            <person name="Nichols A."/>
            <person name="Cepeda A.J."/>
            <person name="Yan W."/>
            <person name="Fan B."/>
            <person name="Jiang Y."/>
            <person name="Adhikari A."/>
            <person name="Zheng C.-J."/>
            <person name="Schuster L."/>
            <person name="Cowan T.M."/>
            <person name="Smanski M.J."/>
            <person name="Chevrette M.G."/>
            <person name="De Carvalho L.P.S."/>
            <person name="Shen B."/>
        </authorList>
    </citation>
    <scope>NUCLEOTIDE SEQUENCE [LARGE SCALE GENOMIC DNA]</scope>
    <source>
        <strain evidence="1 2">NPDC001281</strain>
    </source>
</reference>
<organism evidence="1 2">
    <name type="scientific">Microtetraspora fusca</name>
    <dbReference type="NCBI Taxonomy" id="1997"/>
    <lineage>
        <taxon>Bacteria</taxon>
        <taxon>Bacillati</taxon>
        <taxon>Actinomycetota</taxon>
        <taxon>Actinomycetes</taxon>
        <taxon>Streptosporangiales</taxon>
        <taxon>Streptosporangiaceae</taxon>
        <taxon>Microtetraspora</taxon>
    </lineage>
</organism>